<dbReference type="Proteomes" id="UP001597420">
    <property type="component" value="Unassembled WGS sequence"/>
</dbReference>
<dbReference type="InterPro" id="IPR051404">
    <property type="entry name" value="TA_system_antitoxin"/>
</dbReference>
<proteinExistence type="predicted"/>
<evidence type="ECO:0000313" key="2">
    <source>
        <dbReference type="EMBL" id="MFD1806645.1"/>
    </source>
</evidence>
<keyword evidence="3" id="KW-1185">Reference proteome</keyword>
<evidence type="ECO:0000313" key="3">
    <source>
        <dbReference type="Proteomes" id="UP001597420"/>
    </source>
</evidence>
<comment type="caution">
    <text evidence="2">The sequence shown here is derived from an EMBL/GenBank/DDBJ whole genome shotgun (WGS) entry which is preliminary data.</text>
</comment>
<sequence>MLYPIAIEMGDDQHAYGVIVPDLPGCFSAGDTLEDAFLNAKEAIAFHIEGMLEDGDNIPQPSAIQNHQNNPEFAGFIFALVEVDLTHLMGKTEKINVTLPSLLIKRIDEFVAQNPEYKNRSHFLAQVASNKVLSNCRT</sequence>
<reference evidence="3" key="1">
    <citation type="journal article" date="2019" name="Int. J. Syst. Evol. Microbiol.">
        <title>The Global Catalogue of Microorganisms (GCM) 10K type strain sequencing project: providing services to taxonomists for standard genome sequencing and annotation.</title>
        <authorList>
            <consortium name="The Broad Institute Genomics Platform"/>
            <consortium name="The Broad Institute Genome Sequencing Center for Infectious Disease"/>
            <person name="Wu L."/>
            <person name="Ma J."/>
        </authorList>
    </citation>
    <scope>NUCLEOTIDE SEQUENCE [LARGE SCALE GENOMIC DNA]</scope>
    <source>
        <strain evidence="3">CCM 7950</strain>
    </source>
</reference>
<dbReference type="Gene3D" id="3.30.160.250">
    <property type="match status" value="1"/>
</dbReference>
<feature type="domain" description="HicB-like antitoxin of toxin-antitoxin system" evidence="1">
    <location>
        <begin position="3"/>
        <end position="128"/>
    </location>
</feature>
<accession>A0ABW4NWG3</accession>
<dbReference type="SUPFAM" id="SSF143100">
    <property type="entry name" value="TTHA1013/TTHA0281-like"/>
    <property type="match status" value="1"/>
</dbReference>
<organism evidence="2 3">
    <name type="scientific">Pasteurella oralis</name>
    <dbReference type="NCBI Taxonomy" id="1071947"/>
    <lineage>
        <taxon>Bacteria</taxon>
        <taxon>Pseudomonadati</taxon>
        <taxon>Pseudomonadota</taxon>
        <taxon>Gammaproteobacteria</taxon>
        <taxon>Pasteurellales</taxon>
        <taxon>Pasteurellaceae</taxon>
        <taxon>Pasteurella</taxon>
    </lineage>
</organism>
<dbReference type="PANTHER" id="PTHR34504">
    <property type="entry name" value="ANTITOXIN HICB"/>
    <property type="match status" value="1"/>
</dbReference>
<name>A0ABW4NWG3_9PAST</name>
<protein>
    <submittedName>
        <fullName evidence="2">Type II toxin-antitoxin system HicB family antitoxin</fullName>
    </submittedName>
</protein>
<dbReference type="Pfam" id="PF15919">
    <property type="entry name" value="HicB_lk_antitox"/>
    <property type="match status" value="1"/>
</dbReference>
<dbReference type="EMBL" id="JBHUFP010000025">
    <property type="protein sequence ID" value="MFD1806645.1"/>
    <property type="molecule type" value="Genomic_DNA"/>
</dbReference>
<evidence type="ECO:0000259" key="1">
    <source>
        <dbReference type="Pfam" id="PF15919"/>
    </source>
</evidence>
<dbReference type="RefSeq" id="WP_101775542.1">
    <property type="nucleotide sequence ID" value="NZ_JBHUFP010000025.1"/>
</dbReference>
<gene>
    <name evidence="2" type="ORF">ACFSAV_09790</name>
</gene>
<dbReference type="InterPro" id="IPR031807">
    <property type="entry name" value="HicB-like"/>
</dbReference>
<dbReference type="InterPro" id="IPR035069">
    <property type="entry name" value="TTHA1013/TTHA0281-like"/>
</dbReference>
<dbReference type="CDD" id="cd22231">
    <property type="entry name" value="RHH_NikR_HicB-like"/>
    <property type="match status" value="1"/>
</dbReference>
<dbReference type="PANTHER" id="PTHR34504:SF2">
    <property type="entry name" value="UPF0150 PROTEIN SSL0259"/>
    <property type="match status" value="1"/>
</dbReference>